<reference evidence="2 3" key="1">
    <citation type="submission" date="2019-03" db="EMBL/GenBank/DDBJ databases">
        <title>Genomic Encyclopedia of Type Strains, Phase IV (KMG-IV): sequencing the most valuable type-strain genomes for metagenomic binning, comparative biology and taxonomic classification.</title>
        <authorList>
            <person name="Goeker M."/>
        </authorList>
    </citation>
    <scope>NUCLEOTIDE SEQUENCE [LARGE SCALE GENOMIC DNA]</scope>
    <source>
        <strain evidence="2 3">DSM 45361</strain>
    </source>
</reference>
<proteinExistence type="predicted"/>
<protein>
    <submittedName>
        <fullName evidence="2">Uncharacterized protein</fullName>
    </submittedName>
</protein>
<organism evidence="2 3">
    <name type="scientific">Labedaea rhizosphaerae</name>
    <dbReference type="NCBI Taxonomy" id="598644"/>
    <lineage>
        <taxon>Bacteria</taxon>
        <taxon>Bacillati</taxon>
        <taxon>Actinomycetota</taxon>
        <taxon>Actinomycetes</taxon>
        <taxon>Pseudonocardiales</taxon>
        <taxon>Pseudonocardiaceae</taxon>
        <taxon>Labedaea</taxon>
    </lineage>
</organism>
<dbReference type="RefSeq" id="WP_133850314.1">
    <property type="nucleotide sequence ID" value="NZ_SNXZ01000003.1"/>
</dbReference>
<evidence type="ECO:0000313" key="2">
    <source>
        <dbReference type="EMBL" id="TDP97044.1"/>
    </source>
</evidence>
<dbReference type="EMBL" id="SNXZ01000003">
    <property type="protein sequence ID" value="TDP97044.1"/>
    <property type="molecule type" value="Genomic_DNA"/>
</dbReference>
<comment type="caution">
    <text evidence="2">The sequence shown here is derived from an EMBL/GenBank/DDBJ whole genome shotgun (WGS) entry which is preliminary data.</text>
</comment>
<evidence type="ECO:0000256" key="1">
    <source>
        <dbReference type="SAM" id="MobiDB-lite"/>
    </source>
</evidence>
<sequence length="234" mass="25700">MGTGAWNNFDKQKAPWPTDNAGKVHDAATKHHHQGALDMLKLIRNDLFGDADRCEELAVWWGESYYMTSCRDSVNESRENLIAYWQGGAFDSYSTYAINTTATFDRNEGALNEIAGVMTNCVGIVYDTYKMAIKFIGDCAHDLADAGIGLGEAIIFGPLAPAKAGIEVMKALNNFVHNVNNLIADAVQQMGQYRENGIFLARQANDFAGIRPVAEPVHDPSMWQVKPKAKEPAA</sequence>
<keyword evidence="3" id="KW-1185">Reference proteome</keyword>
<feature type="region of interest" description="Disordered" evidence="1">
    <location>
        <begin position="1"/>
        <end position="23"/>
    </location>
</feature>
<accession>A0A4R6SBU2</accession>
<dbReference type="AlphaFoldDB" id="A0A4R6SBU2"/>
<gene>
    <name evidence="2" type="ORF">EV186_1032</name>
</gene>
<name>A0A4R6SBU2_LABRH</name>
<dbReference type="OrthoDB" id="3700074at2"/>
<dbReference type="Proteomes" id="UP000295444">
    <property type="component" value="Unassembled WGS sequence"/>
</dbReference>
<evidence type="ECO:0000313" key="3">
    <source>
        <dbReference type="Proteomes" id="UP000295444"/>
    </source>
</evidence>